<organism evidence="2 3">
    <name type="scientific">Coptis chinensis</name>
    <dbReference type="NCBI Taxonomy" id="261450"/>
    <lineage>
        <taxon>Eukaryota</taxon>
        <taxon>Viridiplantae</taxon>
        <taxon>Streptophyta</taxon>
        <taxon>Embryophyta</taxon>
        <taxon>Tracheophyta</taxon>
        <taxon>Spermatophyta</taxon>
        <taxon>Magnoliopsida</taxon>
        <taxon>Ranunculales</taxon>
        <taxon>Ranunculaceae</taxon>
        <taxon>Coptidoideae</taxon>
        <taxon>Coptis</taxon>
    </lineage>
</organism>
<name>A0A835HSU0_9MAGN</name>
<reference evidence="2 3" key="1">
    <citation type="submission" date="2020-10" db="EMBL/GenBank/DDBJ databases">
        <title>The Coptis chinensis genome and diversification of protoberbering-type alkaloids.</title>
        <authorList>
            <person name="Wang B."/>
            <person name="Shu S."/>
            <person name="Song C."/>
            <person name="Liu Y."/>
        </authorList>
    </citation>
    <scope>NUCLEOTIDE SEQUENCE [LARGE SCALE GENOMIC DNA]</scope>
    <source>
        <strain evidence="2">HL-2020</strain>
        <tissue evidence="2">Leaf</tissue>
    </source>
</reference>
<evidence type="ECO:0000313" key="3">
    <source>
        <dbReference type="Proteomes" id="UP000631114"/>
    </source>
</evidence>
<evidence type="ECO:0000313" key="2">
    <source>
        <dbReference type="EMBL" id="KAF9603612.1"/>
    </source>
</evidence>
<sequence length="99" mass="11570">MPRERHGRVRLIGRGVTPTSYFGSQASSHGTISDRVAESENEIAEMRKVAQEKEEERQRKLDEIKRGFDTQCEAMEARFMETLMQRTSLSRMLDEQDEY</sequence>
<keyword evidence="3" id="KW-1185">Reference proteome</keyword>
<dbReference type="Proteomes" id="UP000631114">
    <property type="component" value="Unassembled WGS sequence"/>
</dbReference>
<comment type="caution">
    <text evidence="2">The sequence shown here is derived from an EMBL/GenBank/DDBJ whole genome shotgun (WGS) entry which is preliminary data.</text>
</comment>
<gene>
    <name evidence="2" type="ORF">IFM89_037111</name>
</gene>
<dbReference type="AlphaFoldDB" id="A0A835HSU0"/>
<keyword evidence="1" id="KW-0175">Coiled coil</keyword>
<accession>A0A835HSU0</accession>
<dbReference type="EMBL" id="JADFTS010000006">
    <property type="protein sequence ID" value="KAF9603612.1"/>
    <property type="molecule type" value="Genomic_DNA"/>
</dbReference>
<proteinExistence type="predicted"/>
<feature type="coiled-coil region" evidence="1">
    <location>
        <begin position="36"/>
        <end position="63"/>
    </location>
</feature>
<evidence type="ECO:0000256" key="1">
    <source>
        <dbReference type="SAM" id="Coils"/>
    </source>
</evidence>
<protein>
    <submittedName>
        <fullName evidence="2">Uncharacterized protein</fullName>
    </submittedName>
</protein>